<dbReference type="NCBIfam" id="TIGR01640">
    <property type="entry name" value="F_box_assoc_1"/>
    <property type="match status" value="1"/>
</dbReference>
<proteinExistence type="predicted"/>
<dbReference type="SMART" id="SM00256">
    <property type="entry name" value="FBOX"/>
    <property type="match status" value="1"/>
</dbReference>
<gene>
    <name evidence="3" type="primary">LOC109124936</name>
</gene>
<dbReference type="SUPFAM" id="SSF81383">
    <property type="entry name" value="F-box domain"/>
    <property type="match status" value="1"/>
</dbReference>
<dbReference type="PANTHER" id="PTHR31111:SF65">
    <property type="entry name" value="F-BOX DOMAIN-CONTAINING PROTEIN"/>
    <property type="match status" value="1"/>
</dbReference>
<accession>A0ABM1QHY1</accession>
<keyword evidence="2" id="KW-1185">Reference proteome</keyword>
<reference evidence="2" key="1">
    <citation type="journal article" date="2014" name="Nat. Commun.">
        <title>The emerging biofuel crop Camelina sativa retains a highly undifferentiated hexaploid genome structure.</title>
        <authorList>
            <person name="Kagale S."/>
            <person name="Koh C."/>
            <person name="Nixon J."/>
            <person name="Bollina V."/>
            <person name="Clarke W.E."/>
            <person name="Tuteja R."/>
            <person name="Spillane C."/>
            <person name="Robinson S.J."/>
            <person name="Links M.G."/>
            <person name="Clarke C."/>
            <person name="Higgins E.E."/>
            <person name="Huebert T."/>
            <person name="Sharpe A.G."/>
            <person name="Parkin I.A."/>
        </authorList>
    </citation>
    <scope>NUCLEOTIDE SEQUENCE [LARGE SCALE GENOMIC DNA]</scope>
    <source>
        <strain evidence="2">cv. DH55</strain>
    </source>
</reference>
<evidence type="ECO:0000313" key="3">
    <source>
        <dbReference type="RefSeq" id="XP_019086369.1"/>
    </source>
</evidence>
<dbReference type="Gene3D" id="1.20.1280.50">
    <property type="match status" value="1"/>
</dbReference>
<evidence type="ECO:0000259" key="1">
    <source>
        <dbReference type="SMART" id="SM00256"/>
    </source>
</evidence>
<reference evidence="3" key="2">
    <citation type="submission" date="2025-08" db="UniProtKB">
        <authorList>
            <consortium name="RefSeq"/>
        </authorList>
    </citation>
    <scope>IDENTIFICATION</scope>
    <source>
        <tissue evidence="3">Leaf</tissue>
    </source>
</reference>
<dbReference type="Pfam" id="PF00646">
    <property type="entry name" value="F-box"/>
    <property type="match status" value="1"/>
</dbReference>
<dbReference type="InterPro" id="IPR017451">
    <property type="entry name" value="F-box-assoc_interact_dom"/>
</dbReference>
<organism evidence="2 3">
    <name type="scientific">Camelina sativa</name>
    <name type="common">False flax</name>
    <name type="synonym">Myagrum sativum</name>
    <dbReference type="NCBI Taxonomy" id="90675"/>
    <lineage>
        <taxon>Eukaryota</taxon>
        <taxon>Viridiplantae</taxon>
        <taxon>Streptophyta</taxon>
        <taxon>Embryophyta</taxon>
        <taxon>Tracheophyta</taxon>
        <taxon>Spermatophyta</taxon>
        <taxon>Magnoliopsida</taxon>
        <taxon>eudicotyledons</taxon>
        <taxon>Gunneridae</taxon>
        <taxon>Pentapetalae</taxon>
        <taxon>rosids</taxon>
        <taxon>malvids</taxon>
        <taxon>Brassicales</taxon>
        <taxon>Brassicaceae</taxon>
        <taxon>Camelineae</taxon>
        <taxon>Camelina</taxon>
    </lineage>
</organism>
<dbReference type="InterPro" id="IPR013187">
    <property type="entry name" value="F-box-assoc_dom_typ3"/>
</dbReference>
<dbReference type="InterPro" id="IPR001810">
    <property type="entry name" value="F-box_dom"/>
</dbReference>
<feature type="domain" description="F-box" evidence="1">
    <location>
        <begin position="14"/>
        <end position="54"/>
    </location>
</feature>
<name>A0ABM1QHY1_CAMSA</name>
<protein>
    <submittedName>
        <fullName evidence="3">F-box protein At1g53360</fullName>
    </submittedName>
</protein>
<dbReference type="InterPro" id="IPR036047">
    <property type="entry name" value="F-box-like_dom_sf"/>
</dbReference>
<dbReference type="GeneID" id="109124936"/>
<dbReference type="Pfam" id="PF08268">
    <property type="entry name" value="FBA_3"/>
    <property type="match status" value="1"/>
</dbReference>
<sequence>MEQQEEVREFSDLIPEDLLIDIFSRVSAKSIGRCRCVSELWEHILGRPDFTELFLTRAPPRLLFAFKAEKELYVFSSPQPQSPDDEISCLVATPYKRFPKYVPTDICTSQYGLVFLQHRRRKAAQVVCNPLTRHCITLPKLKATGVERSYFGFDPTSKQFKVLCMTRSSFVTHYTHRILTLESGKRVWRTIQDTVPDHSPLEVDEICINGVLYYIARFPTIEYKIVCFDFRREKFGFIQLDKDMFPVPKFTLFNYKGKLGVHQHEMLELEKSVWWVLEDAGEDKWFKRKCMLPSEVRNMMCVGMTGTGEIVFTPSTCYLSDSFYILLFNTERNTVRRIYIQGFEELKPHRTEVSVQTILDFVERM</sequence>
<dbReference type="RefSeq" id="XP_019086369.1">
    <property type="nucleotide sequence ID" value="XM_019230824.1"/>
</dbReference>
<dbReference type="Proteomes" id="UP000694864">
    <property type="component" value="Chromosome 2"/>
</dbReference>
<dbReference type="PANTHER" id="PTHR31111">
    <property type="entry name" value="BNAA05G37150D PROTEIN-RELATED"/>
    <property type="match status" value="1"/>
</dbReference>
<evidence type="ECO:0000313" key="2">
    <source>
        <dbReference type="Proteomes" id="UP000694864"/>
    </source>
</evidence>